<comment type="caution">
    <text evidence="2">The sequence shown here is derived from an EMBL/GenBank/DDBJ whole genome shotgun (WGS) entry which is preliminary data.</text>
</comment>
<organism evidence="2 3">
    <name type="scientific">Bacteriovorax antarcticus</name>
    <dbReference type="NCBI Taxonomy" id="3088717"/>
    <lineage>
        <taxon>Bacteria</taxon>
        <taxon>Pseudomonadati</taxon>
        <taxon>Bdellovibrionota</taxon>
        <taxon>Bacteriovoracia</taxon>
        <taxon>Bacteriovoracales</taxon>
        <taxon>Bacteriovoracaceae</taxon>
        <taxon>Bacteriovorax</taxon>
    </lineage>
</organism>
<dbReference type="Proteomes" id="UP001302274">
    <property type="component" value="Unassembled WGS sequence"/>
</dbReference>
<dbReference type="RefSeq" id="WP_323574793.1">
    <property type="nucleotide sequence ID" value="NZ_JAYGJQ010000001.1"/>
</dbReference>
<evidence type="ECO:0000313" key="3">
    <source>
        <dbReference type="Proteomes" id="UP001302274"/>
    </source>
</evidence>
<dbReference type="EMBL" id="JAYGJQ010000001">
    <property type="protein sequence ID" value="MEA9355306.1"/>
    <property type="molecule type" value="Genomic_DNA"/>
</dbReference>
<name>A0ABU5VQN1_9BACT</name>
<gene>
    <name evidence="2" type="ORF">SHI21_03800</name>
</gene>
<keyword evidence="1" id="KW-0732">Signal</keyword>
<accession>A0ABU5VQN1</accession>
<sequence length="402" mass="44838">MRLLSILAMTFMAFSAQAYQGVTRIGLYKDSMLDTTRITHIIVVGSAVKEDSNQFFQSGVIRAEKYKQLWPDHQVVIMSSPEVRGADDDKVFADFNIPVVKIINDSFTPEVFIPELRNYTKIASLDYYGHSSPWALKLGKSNAALTPDAYEKKLRSLKGNFLPGAYMTLNGCNSGFSIAPDLSKYLEIPVSGSLTGTLFERIESDSQWYKEADWTKENYVTINPATFGEDAACSLGLCWRMKPSQHSYGSYWGSFKEGLNFYKFFCNFENTDGRCEKAMALSLLSFPSVKSINVDSSVEDFKAVAMDYICTTYKDKTKFDTCVAGINAAIARGDLVYQSHPGPELNCNFKTCNALVVCKEKRFGDGPKGGTCRLKVDIKPNPTNAAQEMVSFLKGFELLKKN</sequence>
<protein>
    <submittedName>
        <fullName evidence="2">Uncharacterized protein</fullName>
    </submittedName>
</protein>
<feature type="chain" id="PRO_5047416383" evidence="1">
    <location>
        <begin position="19"/>
        <end position="402"/>
    </location>
</feature>
<evidence type="ECO:0000256" key="1">
    <source>
        <dbReference type="SAM" id="SignalP"/>
    </source>
</evidence>
<reference evidence="2 3" key="1">
    <citation type="submission" date="2023-11" db="EMBL/GenBank/DDBJ databases">
        <title>A Novel Polar Bacteriovorax (B. antarcticus) Isolated from the Biocrust in Antarctica.</title>
        <authorList>
            <person name="Mun W."/>
            <person name="Choi S.Y."/>
            <person name="Mitchell R.J."/>
        </authorList>
    </citation>
    <scope>NUCLEOTIDE SEQUENCE [LARGE SCALE GENOMIC DNA]</scope>
    <source>
        <strain evidence="2 3">PP10</strain>
    </source>
</reference>
<proteinExistence type="predicted"/>
<keyword evidence="3" id="KW-1185">Reference proteome</keyword>
<evidence type="ECO:0000313" key="2">
    <source>
        <dbReference type="EMBL" id="MEA9355306.1"/>
    </source>
</evidence>
<feature type="signal peptide" evidence="1">
    <location>
        <begin position="1"/>
        <end position="18"/>
    </location>
</feature>